<reference evidence="1" key="1">
    <citation type="submission" date="2020-05" db="EMBL/GenBank/DDBJ databases">
        <title>Large-scale comparative analyses of tick genomes elucidate their genetic diversity and vector capacities.</title>
        <authorList>
            <person name="Jia N."/>
            <person name="Wang J."/>
            <person name="Shi W."/>
            <person name="Du L."/>
            <person name="Sun Y."/>
            <person name="Zhan W."/>
            <person name="Jiang J."/>
            <person name="Wang Q."/>
            <person name="Zhang B."/>
            <person name="Ji P."/>
            <person name="Sakyi L.B."/>
            <person name="Cui X."/>
            <person name="Yuan T."/>
            <person name="Jiang B."/>
            <person name="Yang W."/>
            <person name="Lam T.T.-Y."/>
            <person name="Chang Q."/>
            <person name="Ding S."/>
            <person name="Wang X."/>
            <person name="Zhu J."/>
            <person name="Ruan X."/>
            <person name="Zhao L."/>
            <person name="Wei J."/>
            <person name="Que T."/>
            <person name="Du C."/>
            <person name="Cheng J."/>
            <person name="Dai P."/>
            <person name="Han X."/>
            <person name="Huang E."/>
            <person name="Gao Y."/>
            <person name="Liu J."/>
            <person name="Shao H."/>
            <person name="Ye R."/>
            <person name="Li L."/>
            <person name="Wei W."/>
            <person name="Wang X."/>
            <person name="Wang C."/>
            <person name="Yang T."/>
            <person name="Huo Q."/>
            <person name="Li W."/>
            <person name="Guo W."/>
            <person name="Chen H."/>
            <person name="Zhou L."/>
            <person name="Ni X."/>
            <person name="Tian J."/>
            <person name="Zhou Y."/>
            <person name="Sheng Y."/>
            <person name="Liu T."/>
            <person name="Pan Y."/>
            <person name="Xia L."/>
            <person name="Li J."/>
            <person name="Zhao F."/>
            <person name="Cao W."/>
        </authorList>
    </citation>
    <scope>NUCLEOTIDE SEQUENCE</scope>
    <source>
        <strain evidence="1">Dsil-2018</strain>
    </source>
</reference>
<dbReference type="EMBL" id="CM023473">
    <property type="protein sequence ID" value="KAH7954443.1"/>
    <property type="molecule type" value="Genomic_DNA"/>
</dbReference>
<accession>A0ACB8CYV2</accession>
<protein>
    <submittedName>
        <fullName evidence="1">Uncharacterized protein</fullName>
    </submittedName>
</protein>
<proteinExistence type="predicted"/>
<evidence type="ECO:0000313" key="2">
    <source>
        <dbReference type="Proteomes" id="UP000821865"/>
    </source>
</evidence>
<keyword evidence="2" id="KW-1185">Reference proteome</keyword>
<name>A0ACB8CYV2_DERSI</name>
<sequence>MKSRLDRVRQQRPLRLLRVVLRWLFWRRQNPYFAVELWEPAVQGSIVGQHSRAHIVVRPRAGVRVGEKVRISTGRASKRMAHLTGCAMMSFSSSVASTWANHPSGGGRNSGTGGKCCGTPIPVYRSAQGAFPQATLKLESLGVTLREIIDAHLTGQQERLAFTPTGKKLPARLGYPTEGRGHEKTIYLAPNIREHIKVAAFPRSMHPEHHADAAQYPRKAAMALNVVDHNLQEVVLMTVRTSNGFEVEETAIALAITSSQSKGDATIITYSQAACRSYARGIISSIAFRLLKQASQLPDVEIVWTLGHESLLSRPLRPAEERQLAASVALPSQARVGALASSRAINIAANSSATQVDISGSDHAAERATMGPWEATRTILLSRKPKTTDKSMAFAIKENKKGREMHPPPRIRTNPARLRWQRHASGEPLPRAAAPRPGGTA</sequence>
<organism evidence="1 2">
    <name type="scientific">Dermacentor silvarum</name>
    <name type="common">Tick</name>
    <dbReference type="NCBI Taxonomy" id="543639"/>
    <lineage>
        <taxon>Eukaryota</taxon>
        <taxon>Metazoa</taxon>
        <taxon>Ecdysozoa</taxon>
        <taxon>Arthropoda</taxon>
        <taxon>Chelicerata</taxon>
        <taxon>Arachnida</taxon>
        <taxon>Acari</taxon>
        <taxon>Parasitiformes</taxon>
        <taxon>Ixodida</taxon>
        <taxon>Ixodoidea</taxon>
        <taxon>Ixodidae</taxon>
        <taxon>Rhipicephalinae</taxon>
        <taxon>Dermacentor</taxon>
    </lineage>
</organism>
<comment type="caution">
    <text evidence="1">The sequence shown here is derived from an EMBL/GenBank/DDBJ whole genome shotgun (WGS) entry which is preliminary data.</text>
</comment>
<evidence type="ECO:0000313" key="1">
    <source>
        <dbReference type="EMBL" id="KAH7954443.1"/>
    </source>
</evidence>
<dbReference type="Proteomes" id="UP000821865">
    <property type="component" value="Chromosome 4"/>
</dbReference>
<gene>
    <name evidence="1" type="ORF">HPB49_018554</name>
</gene>